<evidence type="ECO:0000256" key="1">
    <source>
        <dbReference type="ARBA" id="ARBA00009580"/>
    </source>
</evidence>
<accession>A0A1S7PL54</accession>
<name>A0A1S7PL54_9HYPH</name>
<dbReference type="GO" id="GO:0016791">
    <property type="term" value="F:phosphatase activity"/>
    <property type="evidence" value="ECO:0007669"/>
    <property type="project" value="TreeGrafter"/>
</dbReference>
<evidence type="ECO:0000259" key="2">
    <source>
        <dbReference type="PROSITE" id="PS50056"/>
    </source>
</evidence>
<feature type="domain" description="Tyrosine specific protein phosphatases" evidence="2">
    <location>
        <begin position="100"/>
        <end position="139"/>
    </location>
</feature>
<dbReference type="Gene3D" id="3.90.190.10">
    <property type="entry name" value="Protein tyrosine phosphatase superfamily"/>
    <property type="match status" value="1"/>
</dbReference>
<dbReference type="InterPro" id="IPR000387">
    <property type="entry name" value="Tyr_Pase_dom"/>
</dbReference>
<keyword evidence="4" id="KW-1185">Reference proteome</keyword>
<dbReference type="SUPFAM" id="SSF52799">
    <property type="entry name" value="(Phosphotyrosine protein) phosphatases II"/>
    <property type="match status" value="1"/>
</dbReference>
<evidence type="ECO:0000313" key="3">
    <source>
        <dbReference type="EMBL" id="CUX23068.1"/>
    </source>
</evidence>
<dbReference type="Proteomes" id="UP000191988">
    <property type="component" value="Unassembled WGS sequence"/>
</dbReference>
<dbReference type="PANTHER" id="PTHR31126">
    <property type="entry name" value="TYROSINE-PROTEIN PHOSPHATASE"/>
    <property type="match status" value="1"/>
</dbReference>
<dbReference type="EMBL" id="FBWK01000019">
    <property type="protein sequence ID" value="CUX23068.1"/>
    <property type="molecule type" value="Genomic_DNA"/>
</dbReference>
<organism evidence="3 4">
    <name type="scientific">Agrobacterium tomkonis CFBP 6623</name>
    <dbReference type="NCBI Taxonomy" id="1183432"/>
    <lineage>
        <taxon>Bacteria</taxon>
        <taxon>Pseudomonadati</taxon>
        <taxon>Pseudomonadota</taxon>
        <taxon>Alphaproteobacteria</taxon>
        <taxon>Hyphomicrobiales</taxon>
        <taxon>Rhizobiaceae</taxon>
        <taxon>Rhizobium/Agrobacterium group</taxon>
        <taxon>Agrobacterium</taxon>
        <taxon>Agrobacterium tumefaciens complex</taxon>
    </lineage>
</organism>
<protein>
    <submittedName>
        <fullName evidence="3">Protein tyrosine/serine phosphatase</fullName>
    </submittedName>
</protein>
<dbReference type="PROSITE" id="PS50056">
    <property type="entry name" value="TYR_PHOSPHATASE_2"/>
    <property type="match status" value="1"/>
</dbReference>
<dbReference type="PROSITE" id="PS00383">
    <property type="entry name" value="TYR_PHOSPHATASE_1"/>
    <property type="match status" value="1"/>
</dbReference>
<reference evidence="4" key="1">
    <citation type="submission" date="2016-01" db="EMBL/GenBank/DDBJ databases">
        <authorList>
            <person name="Regsiter A."/>
            <person name="william w."/>
        </authorList>
    </citation>
    <scope>NUCLEOTIDE SEQUENCE [LARGE SCALE GENOMIC DNA]</scope>
    <source>
        <strain evidence="4">CFBP 6623</strain>
    </source>
</reference>
<dbReference type="PANTHER" id="PTHR31126:SF72">
    <property type="entry name" value="DUAL SPECIFICITY PROTEIN PHOSPHATASE TPBA"/>
    <property type="match status" value="1"/>
</dbReference>
<sequence>MRRFWKCSFGGMGFVVLAAGGYLYAIQLLGNFHEVVAGQLYRSNQPSNEELVRYTKDHGIKTVINLRGPNESQAWYRGEVETARELGLKHIDFGMSASQELNMDQVNQLVAIMRDAPKPILIHCKAGADRTGLATALYLSRVARLGEKEAESQLSVRYGHIGIPYLSATYAMDRTWENVEHMPVTDDFAIASNEF</sequence>
<dbReference type="STRING" id="1183432.AGR3A_Cc260244"/>
<dbReference type="InterPro" id="IPR029021">
    <property type="entry name" value="Prot-tyrosine_phosphatase-like"/>
</dbReference>
<dbReference type="InterPro" id="IPR016130">
    <property type="entry name" value="Tyr_Pase_AS"/>
</dbReference>
<dbReference type="Pfam" id="PF22741">
    <property type="entry name" value="PTP-NADK"/>
    <property type="match status" value="1"/>
</dbReference>
<dbReference type="CDD" id="cd14529">
    <property type="entry name" value="TpbA-like"/>
    <property type="match status" value="1"/>
</dbReference>
<gene>
    <name evidence="3" type="ORF">AGR3A_Cc260244</name>
</gene>
<proteinExistence type="inferred from homology"/>
<dbReference type="AlphaFoldDB" id="A0A1S7PL54"/>
<comment type="similarity">
    <text evidence="1">Belongs to the protein-tyrosine phosphatase family.</text>
</comment>
<dbReference type="InterPro" id="IPR055214">
    <property type="entry name" value="PTP-NADK"/>
</dbReference>
<evidence type="ECO:0000313" key="4">
    <source>
        <dbReference type="Proteomes" id="UP000191988"/>
    </source>
</evidence>